<dbReference type="GO" id="GO:0003723">
    <property type="term" value="F:RNA binding"/>
    <property type="evidence" value="ECO:0007669"/>
    <property type="project" value="TreeGrafter"/>
</dbReference>
<dbReference type="GO" id="GO:0005759">
    <property type="term" value="C:mitochondrial matrix"/>
    <property type="evidence" value="ECO:0007669"/>
    <property type="project" value="TreeGrafter"/>
</dbReference>
<name>A0A7J6LZW6_PERCH</name>
<dbReference type="GO" id="GO:0044528">
    <property type="term" value="P:regulation of mitochondrial mRNA stability"/>
    <property type="evidence" value="ECO:0007669"/>
    <property type="project" value="TreeGrafter"/>
</dbReference>
<evidence type="ECO:0000313" key="3">
    <source>
        <dbReference type="EMBL" id="KAF4664706.1"/>
    </source>
</evidence>
<evidence type="ECO:0000259" key="2">
    <source>
        <dbReference type="Pfam" id="PF26188"/>
    </source>
</evidence>
<dbReference type="GO" id="GO:0035770">
    <property type="term" value="C:ribonucleoprotein granule"/>
    <property type="evidence" value="ECO:0007669"/>
    <property type="project" value="TreeGrafter"/>
</dbReference>
<evidence type="ECO:0000256" key="1">
    <source>
        <dbReference type="SAM" id="MobiDB-lite"/>
    </source>
</evidence>
<dbReference type="Proteomes" id="UP000591131">
    <property type="component" value="Unassembled WGS sequence"/>
</dbReference>
<dbReference type="InterPro" id="IPR050870">
    <property type="entry name" value="FAST_kinase"/>
</dbReference>
<protein>
    <recommendedName>
        <fullName evidence="2">RNA-editing substrate-binding complex 6 protein domain-containing protein</fullName>
    </recommendedName>
</protein>
<gene>
    <name evidence="3" type="ORF">FOL47_005013</name>
</gene>
<dbReference type="OrthoDB" id="62798at2759"/>
<feature type="domain" description="RNA-editing substrate-binding complex 6 protein" evidence="2">
    <location>
        <begin position="55"/>
        <end position="252"/>
    </location>
</feature>
<proteinExistence type="predicted"/>
<evidence type="ECO:0000313" key="4">
    <source>
        <dbReference type="Proteomes" id="UP000591131"/>
    </source>
</evidence>
<comment type="caution">
    <text evidence="3">The sequence shown here is derived from an EMBL/GenBank/DDBJ whole genome shotgun (WGS) entry which is preliminary data.</text>
</comment>
<organism evidence="3 4">
    <name type="scientific">Perkinsus chesapeaki</name>
    <name type="common">Clam parasite</name>
    <name type="synonym">Perkinsus andrewsi</name>
    <dbReference type="NCBI Taxonomy" id="330153"/>
    <lineage>
        <taxon>Eukaryota</taxon>
        <taxon>Sar</taxon>
        <taxon>Alveolata</taxon>
        <taxon>Perkinsozoa</taxon>
        <taxon>Perkinsea</taxon>
        <taxon>Perkinsida</taxon>
        <taxon>Perkinsidae</taxon>
        <taxon>Perkinsus</taxon>
    </lineage>
</organism>
<accession>A0A7J6LZW6</accession>
<keyword evidence="4" id="KW-1185">Reference proteome</keyword>
<dbReference type="GO" id="GO:0000963">
    <property type="term" value="P:mitochondrial RNA processing"/>
    <property type="evidence" value="ECO:0007669"/>
    <property type="project" value="TreeGrafter"/>
</dbReference>
<feature type="region of interest" description="Disordered" evidence="1">
    <location>
        <begin position="544"/>
        <end position="588"/>
    </location>
</feature>
<reference evidence="3 4" key="1">
    <citation type="submission" date="2020-04" db="EMBL/GenBank/DDBJ databases">
        <title>Perkinsus chesapeaki whole genome sequence.</title>
        <authorList>
            <person name="Bogema D.R."/>
        </authorList>
    </citation>
    <scope>NUCLEOTIDE SEQUENCE [LARGE SCALE GENOMIC DNA]</scope>
    <source>
        <strain evidence="3">ATCC PRA-425</strain>
    </source>
</reference>
<dbReference type="PANTHER" id="PTHR21228:SF40">
    <property type="entry name" value="LD45607P"/>
    <property type="match status" value="1"/>
</dbReference>
<sequence length="588" mass="65752">ELKWSMGPPTRMMQRARVATLLDGFAASSPGDCIGKMAPWTLTRYALRNLRESRKDAKTWKAIAERAKEIVPMMQPSDMSVICFSLARLRLRDRELLSRVAQEYPTQMGRFSPADLAYLLSSYARLEMRHDLLFNIAAREAARLMHKCNARQVSDIMFAFASLQYVHPRLFNVIRRRVVEVAPNMEGWHLALTCSAFAKLQLTDTKLFAVLAGEICKRIGDLPPKSLALVANSYARLNVHNRFLLEVLMDESFRHRGKFSPQGVALMLNSYAKLNHPNPLLFDYFAKEIPKHIKNYTLQSVMLVASSYARAGHKAPELFAALGDQVSREAEKMTPRIAASLVHSFSIADVRNGPLLYHTPELVEKNLATVTLSEIFMLLRGYARLNINNLQLIDTTLGRVPHLIAVQDTIVPDETVDESASSALDEYSVSVADEVDPTRDRCQILPLLGIVQAMSMLHVSPKSNSIYNSAAESICDHVSNRDDAEFTPAEVASALDAMANLHYRHNGLLGKLRHLLARESFVAAANEQDAQRIMESLRAMGWQDRDGTTLSAGEGDDGAHEHAFTEFPMYSEDGTSNSTDEDVSRKSF</sequence>
<dbReference type="AlphaFoldDB" id="A0A7J6LZW6"/>
<dbReference type="EMBL" id="JAAPAO010000281">
    <property type="protein sequence ID" value="KAF4664706.1"/>
    <property type="molecule type" value="Genomic_DNA"/>
</dbReference>
<feature type="non-terminal residue" evidence="3">
    <location>
        <position position="588"/>
    </location>
</feature>
<dbReference type="PANTHER" id="PTHR21228">
    <property type="entry name" value="FAST LEU-RICH DOMAIN-CONTAINING"/>
    <property type="match status" value="1"/>
</dbReference>
<dbReference type="InterPro" id="IPR058917">
    <property type="entry name" value="RESC6_dom"/>
</dbReference>
<dbReference type="Pfam" id="PF26188">
    <property type="entry name" value="RESC6"/>
    <property type="match status" value="1"/>
</dbReference>